<feature type="region of interest" description="Disordered" evidence="5">
    <location>
        <begin position="150"/>
        <end position="313"/>
    </location>
</feature>
<accession>A0AAV2H0W0</accession>
<evidence type="ECO:0000256" key="6">
    <source>
        <dbReference type="SAM" id="Phobius"/>
    </source>
</evidence>
<dbReference type="InterPro" id="IPR026673">
    <property type="entry name" value="SPEC3/Stum"/>
</dbReference>
<name>A0AAV2H0W0_LYMST</name>
<evidence type="ECO:0000256" key="5">
    <source>
        <dbReference type="SAM" id="MobiDB-lite"/>
    </source>
</evidence>
<feature type="compositionally biased region" description="Low complexity" evidence="5">
    <location>
        <begin position="1"/>
        <end position="11"/>
    </location>
</feature>
<keyword evidence="4 6" id="KW-0472">Membrane</keyword>
<evidence type="ECO:0000313" key="8">
    <source>
        <dbReference type="Proteomes" id="UP001497497"/>
    </source>
</evidence>
<feature type="region of interest" description="Disordered" evidence="5">
    <location>
        <begin position="1"/>
        <end position="21"/>
    </location>
</feature>
<evidence type="ECO:0000256" key="1">
    <source>
        <dbReference type="ARBA" id="ARBA00004141"/>
    </source>
</evidence>
<keyword evidence="2 6" id="KW-0812">Transmembrane</keyword>
<evidence type="ECO:0000256" key="4">
    <source>
        <dbReference type="ARBA" id="ARBA00023136"/>
    </source>
</evidence>
<evidence type="ECO:0008006" key="9">
    <source>
        <dbReference type="Google" id="ProtNLM"/>
    </source>
</evidence>
<dbReference type="Proteomes" id="UP001497497">
    <property type="component" value="Unassembled WGS sequence"/>
</dbReference>
<feature type="compositionally biased region" description="Polar residues" evidence="5">
    <location>
        <begin position="219"/>
        <end position="237"/>
    </location>
</feature>
<feature type="transmembrane region" description="Helical" evidence="6">
    <location>
        <begin position="104"/>
        <end position="127"/>
    </location>
</feature>
<feature type="compositionally biased region" description="Basic and acidic residues" evidence="5">
    <location>
        <begin position="253"/>
        <end position="281"/>
    </location>
</feature>
<evidence type="ECO:0000256" key="3">
    <source>
        <dbReference type="ARBA" id="ARBA00022989"/>
    </source>
</evidence>
<feature type="transmembrane region" description="Helical" evidence="6">
    <location>
        <begin position="64"/>
        <end position="92"/>
    </location>
</feature>
<keyword evidence="8" id="KW-1185">Reference proteome</keyword>
<dbReference type="PANTHER" id="PTHR21676:SF6">
    <property type="entry name" value="PROTEIN STUM"/>
    <property type="match status" value="1"/>
</dbReference>
<dbReference type="EMBL" id="CAXITT010000003">
    <property type="protein sequence ID" value="CAL1526187.1"/>
    <property type="molecule type" value="Genomic_DNA"/>
</dbReference>
<dbReference type="PANTHER" id="PTHR21676">
    <property type="entry name" value="PROTEIN STUM"/>
    <property type="match status" value="1"/>
</dbReference>
<comment type="subcellular location">
    <subcellularLocation>
        <location evidence="1">Membrane</location>
        <topology evidence="1">Multi-pass membrane protein</topology>
    </subcellularLocation>
</comment>
<comment type="caution">
    <text evidence="7">The sequence shown here is derived from an EMBL/GenBank/DDBJ whole genome shotgun (WGS) entry which is preliminary data.</text>
</comment>
<sequence length="409" mass="44432">MQVVYSGGSSPSPRPPRKTGYGRPILPGYMTHVHPHVMVHRSREKPTEGDHSLRDSIPAMTQGLAALCLVLNIILPGSGTVTAGMSVLFCSYVRPKGTSKGHCVWVNVGVGVVQFLLTFIFLMGWIWSIMWGVAFISISKECYRDLQQSATSGNSVDKARPGMATETRPVNKTVARHRQEAQHDHRQGHGRQETQHNNRQGNVRHDAHHKREVHRTAEPSATHTSSDAPGESGNNTKLQHEAGSTTGGSCSASHEDSCSASHEDSCSTSHEDGGHSKDRTKQGKNGSGIEEGNLTGKERTGSGSDNTARQQEVVRPLTIVSPVYPPILALQTLAPEPGSQLTRPPAPHETIMKAGTRRMKMLKRKLSDNDLSPFVLTHQQLEAIVIHDLPVIASSSHEETDEGRGLPKS</sequence>
<protein>
    <recommendedName>
        <fullName evidence="9">Protein SPEC3</fullName>
    </recommendedName>
</protein>
<dbReference type="GO" id="GO:0016020">
    <property type="term" value="C:membrane"/>
    <property type="evidence" value="ECO:0007669"/>
    <property type="project" value="UniProtKB-SubCell"/>
</dbReference>
<keyword evidence="3 6" id="KW-1133">Transmembrane helix</keyword>
<gene>
    <name evidence="7" type="ORF">GSLYS_00000364001</name>
</gene>
<dbReference type="AlphaFoldDB" id="A0AAV2H0W0"/>
<evidence type="ECO:0000256" key="2">
    <source>
        <dbReference type="ARBA" id="ARBA00022692"/>
    </source>
</evidence>
<feature type="compositionally biased region" description="Low complexity" evidence="5">
    <location>
        <begin position="242"/>
        <end position="252"/>
    </location>
</feature>
<reference evidence="7 8" key="1">
    <citation type="submission" date="2024-04" db="EMBL/GenBank/DDBJ databases">
        <authorList>
            <consortium name="Genoscope - CEA"/>
            <person name="William W."/>
        </authorList>
    </citation>
    <scope>NUCLEOTIDE SEQUENCE [LARGE SCALE GENOMIC DNA]</scope>
</reference>
<feature type="compositionally biased region" description="Polar residues" evidence="5">
    <location>
        <begin position="301"/>
        <end position="310"/>
    </location>
</feature>
<evidence type="ECO:0000313" key="7">
    <source>
        <dbReference type="EMBL" id="CAL1526187.1"/>
    </source>
</evidence>
<proteinExistence type="predicted"/>
<feature type="compositionally biased region" description="Basic and acidic residues" evidence="5">
    <location>
        <begin position="177"/>
        <end position="196"/>
    </location>
</feature>
<dbReference type="Pfam" id="PF15795">
    <property type="entry name" value="Spec3"/>
    <property type="match status" value="1"/>
</dbReference>
<organism evidence="7 8">
    <name type="scientific">Lymnaea stagnalis</name>
    <name type="common">Great pond snail</name>
    <name type="synonym">Helix stagnalis</name>
    <dbReference type="NCBI Taxonomy" id="6523"/>
    <lineage>
        <taxon>Eukaryota</taxon>
        <taxon>Metazoa</taxon>
        <taxon>Spiralia</taxon>
        <taxon>Lophotrochozoa</taxon>
        <taxon>Mollusca</taxon>
        <taxon>Gastropoda</taxon>
        <taxon>Heterobranchia</taxon>
        <taxon>Euthyneura</taxon>
        <taxon>Panpulmonata</taxon>
        <taxon>Hygrophila</taxon>
        <taxon>Lymnaeoidea</taxon>
        <taxon>Lymnaeidae</taxon>
        <taxon>Lymnaea</taxon>
    </lineage>
</organism>